<organism evidence="1 2">
    <name type="scientific">Pontibacter saemangeumensis</name>
    <dbReference type="NCBI Taxonomy" id="1084525"/>
    <lineage>
        <taxon>Bacteria</taxon>
        <taxon>Pseudomonadati</taxon>
        <taxon>Bacteroidota</taxon>
        <taxon>Cytophagia</taxon>
        <taxon>Cytophagales</taxon>
        <taxon>Hymenobacteraceae</taxon>
        <taxon>Pontibacter</taxon>
    </lineage>
</organism>
<dbReference type="Proteomes" id="UP001500552">
    <property type="component" value="Unassembled WGS sequence"/>
</dbReference>
<evidence type="ECO:0000313" key="1">
    <source>
        <dbReference type="EMBL" id="GAA4441700.1"/>
    </source>
</evidence>
<accession>A0ABP8M284</accession>
<name>A0ABP8M284_9BACT</name>
<evidence type="ECO:0000313" key="2">
    <source>
        <dbReference type="Proteomes" id="UP001500552"/>
    </source>
</evidence>
<reference evidence="2" key="1">
    <citation type="journal article" date="2019" name="Int. J. Syst. Evol. Microbiol.">
        <title>The Global Catalogue of Microorganisms (GCM) 10K type strain sequencing project: providing services to taxonomists for standard genome sequencing and annotation.</title>
        <authorList>
            <consortium name="The Broad Institute Genomics Platform"/>
            <consortium name="The Broad Institute Genome Sequencing Center for Infectious Disease"/>
            <person name="Wu L."/>
            <person name="Ma J."/>
        </authorList>
    </citation>
    <scope>NUCLEOTIDE SEQUENCE [LARGE SCALE GENOMIC DNA]</scope>
    <source>
        <strain evidence="2">JCM 17926</strain>
    </source>
</reference>
<comment type="caution">
    <text evidence="1">The sequence shown here is derived from an EMBL/GenBank/DDBJ whole genome shotgun (WGS) entry which is preliminary data.</text>
</comment>
<gene>
    <name evidence="1" type="ORF">GCM10023188_40540</name>
</gene>
<sequence>MRVATQGLDNTWRLRSDYQPPCYIAHISEQQTVYVVLVLFQKQKACKLIVCRLLPRFGIATGRE</sequence>
<proteinExistence type="predicted"/>
<keyword evidence="2" id="KW-1185">Reference proteome</keyword>
<protein>
    <submittedName>
        <fullName evidence="1">Uncharacterized protein</fullName>
    </submittedName>
</protein>
<dbReference type="EMBL" id="BAABHC010000029">
    <property type="protein sequence ID" value="GAA4441700.1"/>
    <property type="molecule type" value="Genomic_DNA"/>
</dbReference>